<dbReference type="STRING" id="383372.Rcas_3748"/>
<dbReference type="eggNOG" id="ENOG502ZS4D">
    <property type="taxonomic scope" value="Bacteria"/>
</dbReference>
<gene>
    <name evidence="2" type="ordered locus">Rcas_3748</name>
</gene>
<dbReference type="GO" id="GO:0030494">
    <property type="term" value="P:bacteriochlorophyll biosynthetic process"/>
    <property type="evidence" value="ECO:0007669"/>
    <property type="project" value="InterPro"/>
</dbReference>
<feature type="transmembrane region" description="Helical" evidence="1">
    <location>
        <begin position="56"/>
        <end position="73"/>
    </location>
</feature>
<dbReference type="HOGENOM" id="CLU_106299_0_0_0"/>
<keyword evidence="3" id="KW-1185">Reference proteome</keyword>
<keyword evidence="1" id="KW-1133">Transmembrane helix</keyword>
<name>A7NQE2_ROSCS</name>
<keyword evidence="1" id="KW-0472">Membrane</keyword>
<dbReference type="EMBL" id="CP000804">
    <property type="protein sequence ID" value="ABU59788.1"/>
    <property type="molecule type" value="Genomic_DNA"/>
</dbReference>
<feature type="transmembrane region" description="Helical" evidence="1">
    <location>
        <begin position="118"/>
        <end position="140"/>
    </location>
</feature>
<dbReference type="RefSeq" id="WP_012122211.1">
    <property type="nucleotide sequence ID" value="NC_009767.1"/>
</dbReference>
<dbReference type="GO" id="GO:0019685">
    <property type="term" value="P:photosynthesis, dark reaction"/>
    <property type="evidence" value="ECO:0007669"/>
    <property type="project" value="InterPro"/>
</dbReference>
<evidence type="ECO:0000313" key="2">
    <source>
        <dbReference type="EMBL" id="ABU59788.1"/>
    </source>
</evidence>
<dbReference type="Proteomes" id="UP000000263">
    <property type="component" value="Chromosome"/>
</dbReference>
<protein>
    <submittedName>
        <fullName evidence="2">2-vinyl bacteriochlorophyllide hydratase</fullName>
    </submittedName>
</protein>
<dbReference type="OrthoDB" id="8562352at2"/>
<dbReference type="NCBIfam" id="TIGR02020">
    <property type="entry name" value="BchF"/>
    <property type="match status" value="1"/>
</dbReference>
<dbReference type="KEGG" id="rca:Rcas_3748"/>
<organism evidence="2 3">
    <name type="scientific">Roseiflexus castenholzii (strain DSM 13941 / HLO8)</name>
    <dbReference type="NCBI Taxonomy" id="383372"/>
    <lineage>
        <taxon>Bacteria</taxon>
        <taxon>Bacillati</taxon>
        <taxon>Chloroflexota</taxon>
        <taxon>Chloroflexia</taxon>
        <taxon>Chloroflexales</taxon>
        <taxon>Roseiflexineae</taxon>
        <taxon>Roseiflexaceae</taxon>
        <taxon>Roseiflexus</taxon>
    </lineage>
</organism>
<dbReference type="InterPro" id="IPR009905">
    <property type="entry name" value="BCHF"/>
</dbReference>
<feature type="transmembrane region" description="Helical" evidence="1">
    <location>
        <begin position="20"/>
        <end position="44"/>
    </location>
</feature>
<accession>A7NQE2</accession>
<reference evidence="2 3" key="1">
    <citation type="submission" date="2007-08" db="EMBL/GenBank/DDBJ databases">
        <title>Complete sequence of Roseiflexus castenholzii DSM 13941.</title>
        <authorList>
            <consortium name="US DOE Joint Genome Institute"/>
            <person name="Copeland A."/>
            <person name="Lucas S."/>
            <person name="Lapidus A."/>
            <person name="Barry K."/>
            <person name="Glavina del Rio T."/>
            <person name="Dalin E."/>
            <person name="Tice H."/>
            <person name="Pitluck S."/>
            <person name="Thompson L.S."/>
            <person name="Brettin T."/>
            <person name="Bruce D."/>
            <person name="Detter J.C."/>
            <person name="Han C."/>
            <person name="Tapia R."/>
            <person name="Schmutz J."/>
            <person name="Larimer F."/>
            <person name="Land M."/>
            <person name="Hauser L."/>
            <person name="Kyrpides N."/>
            <person name="Mikhailova N."/>
            <person name="Bryant D.A."/>
            <person name="Hanada S."/>
            <person name="Tsukatani Y."/>
            <person name="Richardson P."/>
        </authorList>
    </citation>
    <scope>NUCLEOTIDE SEQUENCE [LARGE SCALE GENOMIC DNA]</scope>
    <source>
        <strain evidence="3">DSM 13941 / HLO8</strain>
    </source>
</reference>
<keyword evidence="1" id="KW-0812">Transmembrane</keyword>
<sequence length="160" mass="18444">MSTYTPEQLARRDASVWTKVQAVLAPIQFLAFLISFGLVIRYLATGEGYLTATVSVWIKIALLWAITITGMIWEKEIFGRWFMAPEFFWEDAGNALAMVMHNLYFLAVWLHWSPDAIMTLMLVAYCTYLINCAQFVYRGIQTGRQRRMARSSRQTEAAVR</sequence>
<evidence type="ECO:0000313" key="3">
    <source>
        <dbReference type="Proteomes" id="UP000000263"/>
    </source>
</evidence>
<dbReference type="Pfam" id="PF07284">
    <property type="entry name" value="BCHF"/>
    <property type="match status" value="1"/>
</dbReference>
<dbReference type="AlphaFoldDB" id="A7NQE2"/>
<proteinExistence type="predicted"/>
<dbReference type="GO" id="GO:0016836">
    <property type="term" value="F:hydro-lyase activity"/>
    <property type="evidence" value="ECO:0007669"/>
    <property type="project" value="InterPro"/>
</dbReference>
<evidence type="ECO:0000256" key="1">
    <source>
        <dbReference type="SAM" id="Phobius"/>
    </source>
</evidence>